<dbReference type="OrthoDB" id="443915at2759"/>
<keyword evidence="4" id="KW-1185">Reference proteome</keyword>
<gene>
    <name evidence="3" type="ORF">DNTS_007662</name>
</gene>
<feature type="region of interest" description="Disordered" evidence="1">
    <location>
        <begin position="145"/>
        <end position="242"/>
    </location>
</feature>
<organism evidence="3 4">
    <name type="scientific">Danionella cerebrum</name>
    <dbReference type="NCBI Taxonomy" id="2873325"/>
    <lineage>
        <taxon>Eukaryota</taxon>
        <taxon>Metazoa</taxon>
        <taxon>Chordata</taxon>
        <taxon>Craniata</taxon>
        <taxon>Vertebrata</taxon>
        <taxon>Euteleostomi</taxon>
        <taxon>Actinopterygii</taxon>
        <taxon>Neopterygii</taxon>
        <taxon>Teleostei</taxon>
        <taxon>Ostariophysi</taxon>
        <taxon>Cypriniformes</taxon>
        <taxon>Danionidae</taxon>
        <taxon>Danioninae</taxon>
        <taxon>Danionella</taxon>
    </lineage>
</organism>
<dbReference type="STRING" id="623744.A0A553Q4X2"/>
<name>A0A553Q4X2_9TELE</name>
<proteinExistence type="predicted"/>
<dbReference type="Proteomes" id="UP000316079">
    <property type="component" value="Unassembled WGS sequence"/>
</dbReference>
<feature type="chain" id="PRO_5021855413" evidence="2">
    <location>
        <begin position="23"/>
        <end position="253"/>
    </location>
</feature>
<accession>A0A553Q4X2</accession>
<evidence type="ECO:0000313" key="4">
    <source>
        <dbReference type="Proteomes" id="UP000316079"/>
    </source>
</evidence>
<evidence type="ECO:0000313" key="3">
    <source>
        <dbReference type="EMBL" id="TRY84973.1"/>
    </source>
</evidence>
<dbReference type="AlphaFoldDB" id="A0A553Q4X2"/>
<evidence type="ECO:0000256" key="2">
    <source>
        <dbReference type="SAM" id="SignalP"/>
    </source>
</evidence>
<reference evidence="3 4" key="1">
    <citation type="journal article" date="2019" name="Sci. Data">
        <title>Hybrid genome assembly and annotation of Danionella translucida.</title>
        <authorList>
            <person name="Kadobianskyi M."/>
            <person name="Schulze L."/>
            <person name="Schuelke M."/>
            <person name="Judkewitz B."/>
        </authorList>
    </citation>
    <scope>NUCLEOTIDE SEQUENCE [LARGE SCALE GENOMIC DNA]</scope>
    <source>
        <strain evidence="3 4">Bolton</strain>
    </source>
</reference>
<dbReference type="EMBL" id="SRMA01026335">
    <property type="protein sequence ID" value="TRY84973.1"/>
    <property type="molecule type" value="Genomic_DNA"/>
</dbReference>
<keyword evidence="2" id="KW-0732">Signal</keyword>
<comment type="caution">
    <text evidence="3">The sequence shown here is derived from an EMBL/GenBank/DDBJ whole genome shotgun (WGS) entry which is preliminary data.</text>
</comment>
<feature type="compositionally biased region" description="Basic and acidic residues" evidence="1">
    <location>
        <begin position="214"/>
        <end position="227"/>
    </location>
</feature>
<evidence type="ECO:0000256" key="1">
    <source>
        <dbReference type="SAM" id="MobiDB-lite"/>
    </source>
</evidence>
<feature type="signal peptide" evidence="2">
    <location>
        <begin position="1"/>
        <end position="22"/>
    </location>
</feature>
<protein>
    <submittedName>
        <fullName evidence="3">Uncharacterized protein</fullName>
    </submittedName>
</protein>
<feature type="compositionally biased region" description="Low complexity" evidence="1">
    <location>
        <begin position="168"/>
        <end position="193"/>
    </location>
</feature>
<sequence length="253" mass="27664">MNGRSQLCAALLIDCFFSFFSALGPAEVPMMSPNGSIPPIHVPPGYVSQVLEDNTGVRRVVVTPHSECYPPSYSPAISPSHHIHPPYLTHPHFIPASHTSYYPPVSPGDVPAHQFYQHRLPLIYPEEIIPLYNISTFMGHEEYCKPPPKKLKPPVERTSVGQVTSPLSSSYKNSTTGTSTTTTLTNGYSKSHGSPGGGSPGNKRTERRARGSPKHTDHDTLDQDVGPRRVQAVPSGMDKPQVGGLFLHEHFKI</sequence>